<accession>A0A1I2NCK9</accession>
<dbReference type="RefSeq" id="WP_089752122.1">
    <property type="nucleotide sequence ID" value="NZ_FOOG01000018.1"/>
</dbReference>
<organism evidence="1 2">
    <name type="scientific">Halobacillus alkaliphilus</name>
    <dbReference type="NCBI Taxonomy" id="396056"/>
    <lineage>
        <taxon>Bacteria</taxon>
        <taxon>Bacillati</taxon>
        <taxon>Bacillota</taxon>
        <taxon>Bacilli</taxon>
        <taxon>Bacillales</taxon>
        <taxon>Bacillaceae</taxon>
        <taxon>Halobacillus</taxon>
    </lineage>
</organism>
<evidence type="ECO:0000313" key="1">
    <source>
        <dbReference type="EMBL" id="SFG01268.1"/>
    </source>
</evidence>
<name>A0A1I2NCK9_9BACI</name>
<evidence type="ECO:0000313" key="2">
    <source>
        <dbReference type="Proteomes" id="UP000198897"/>
    </source>
</evidence>
<dbReference type="Pfam" id="PF13075">
    <property type="entry name" value="DUF3939"/>
    <property type="match status" value="1"/>
</dbReference>
<protein>
    <recommendedName>
        <fullName evidence="3">DUF3939 domain-containing protein</fullName>
    </recommendedName>
</protein>
<dbReference type="OrthoDB" id="2352834at2"/>
<dbReference type="Proteomes" id="UP000198897">
    <property type="component" value="Unassembled WGS sequence"/>
</dbReference>
<dbReference type="EMBL" id="FOOG01000018">
    <property type="protein sequence ID" value="SFG01268.1"/>
    <property type="molecule type" value="Genomic_DNA"/>
</dbReference>
<proteinExistence type="predicted"/>
<keyword evidence="2" id="KW-1185">Reference proteome</keyword>
<dbReference type="AlphaFoldDB" id="A0A1I2NCK9"/>
<reference evidence="2" key="1">
    <citation type="submission" date="2016-10" db="EMBL/GenBank/DDBJ databases">
        <authorList>
            <person name="Varghese N."/>
            <person name="Submissions S."/>
        </authorList>
    </citation>
    <scope>NUCLEOTIDE SEQUENCE [LARGE SCALE GENOMIC DNA]</scope>
    <source>
        <strain evidence="2">FP5</strain>
    </source>
</reference>
<sequence>MWNRKKKQKPKQNDQPLEISDLSIDDIRKAVHAFADHKPNEVPLSVVINQDLTLDYELLAPYLHALPRKNFYMSRKTYELFEEEDLQLAKDIDIVQQAVDEYMKQTQEVPVIDNDPYKKINYYKLEKLDLLPERPKRDFYMTTEEFMITYKKPK</sequence>
<gene>
    <name evidence="1" type="ORF">SAMN05216353_11851</name>
</gene>
<dbReference type="InterPro" id="IPR025071">
    <property type="entry name" value="DUF3939"/>
</dbReference>
<evidence type="ECO:0008006" key="3">
    <source>
        <dbReference type="Google" id="ProtNLM"/>
    </source>
</evidence>